<keyword evidence="8" id="KW-1185">Reference proteome</keyword>
<dbReference type="SUPFAM" id="SSF144232">
    <property type="entry name" value="HIT/MYND zinc finger-like"/>
    <property type="match status" value="1"/>
</dbReference>
<feature type="compositionally biased region" description="Acidic residues" evidence="5">
    <location>
        <begin position="283"/>
        <end position="295"/>
    </location>
</feature>
<evidence type="ECO:0000259" key="6">
    <source>
        <dbReference type="PROSITE" id="PS50865"/>
    </source>
</evidence>
<dbReference type="Pfam" id="PF01753">
    <property type="entry name" value="zf-MYND"/>
    <property type="match status" value="1"/>
</dbReference>
<gene>
    <name evidence="7" type="ORF">GPECTOR_7g989</name>
</gene>
<comment type="caution">
    <text evidence="7">The sequence shown here is derived from an EMBL/GenBank/DDBJ whole genome shotgun (WGS) entry which is preliminary data.</text>
</comment>
<sequence length="639" mass="65088">MAAAARRFVRSIKGTGSSSAEVKAALLEAQHAFAKGEQFMVTSLMDPYAGWPALSPALREDVVQRLAGAGVLRSWDTALRLAADSGDARLLGSAVSALLPSVELFMVPLLREAMRPRPPSAVAVAAATCPNTSAAAGAPAAGSLPFSLLLPPPVPVTDPWDGVRELGWLVTAAKLVSRHGWELSVGRDHSGGGASRSWGFLSLRGALQALALGPAGLPALLTELAAEPAAVTEATPAGVHTGSGAGSGSPDPRALALLEVVSFAARAVFATSHLAYAAADEKADAEEEEQDEEDCDLSRYDPREMMHSVLLAIAHGWAPAPPIRHPPRAGRSAAPSASAEAAKGVLQSAAAEVTALHSAIRLLPPAEVLRAGPLLPLGAAAAALRALAAKGGGGTVPDAAASASRRVAQSVVTALADLAAEPVLEPYSVVTALADLAAEPVLEPYVRAALAAPAGAEGQQSAGAAAASPQTAPRALHWQPPSLDATACMGVGEVAAGIAAFSPRSAKQLARLRAAAAEATTSPAHSSPLLAAARDLLQAAVDPSAAAADPAVAALERMDRRWLAGLLPPPGRRLWQPTVLRVCCSPACGDLTGECEAGLKLRRCAGCEAARYCGAACQRQHWASGHKAECALMKRGFWG</sequence>
<evidence type="ECO:0000256" key="2">
    <source>
        <dbReference type="ARBA" id="ARBA00022771"/>
    </source>
</evidence>
<dbReference type="GO" id="GO:0008270">
    <property type="term" value="F:zinc ion binding"/>
    <property type="evidence" value="ECO:0007669"/>
    <property type="project" value="UniProtKB-KW"/>
</dbReference>
<evidence type="ECO:0000256" key="4">
    <source>
        <dbReference type="PROSITE-ProRule" id="PRU00134"/>
    </source>
</evidence>
<feature type="domain" description="MYND-type" evidence="6">
    <location>
        <begin position="585"/>
        <end position="630"/>
    </location>
</feature>
<keyword evidence="2 4" id="KW-0863">Zinc-finger</keyword>
<feature type="region of interest" description="Disordered" evidence="5">
    <location>
        <begin position="280"/>
        <end position="300"/>
    </location>
</feature>
<reference evidence="8" key="1">
    <citation type="journal article" date="2016" name="Nat. Commun.">
        <title>The Gonium pectorale genome demonstrates co-option of cell cycle regulation during the evolution of multicellularity.</title>
        <authorList>
            <person name="Hanschen E.R."/>
            <person name="Marriage T.N."/>
            <person name="Ferris P.J."/>
            <person name="Hamaji T."/>
            <person name="Toyoda A."/>
            <person name="Fujiyama A."/>
            <person name="Neme R."/>
            <person name="Noguchi H."/>
            <person name="Minakuchi Y."/>
            <person name="Suzuki M."/>
            <person name="Kawai-Toyooka H."/>
            <person name="Smith D.R."/>
            <person name="Sparks H."/>
            <person name="Anderson J."/>
            <person name="Bakaric R."/>
            <person name="Luria V."/>
            <person name="Karger A."/>
            <person name="Kirschner M.W."/>
            <person name="Durand P.M."/>
            <person name="Michod R.E."/>
            <person name="Nozaki H."/>
            <person name="Olson B.J."/>
        </authorList>
    </citation>
    <scope>NUCLEOTIDE SEQUENCE [LARGE SCALE GENOMIC DNA]</scope>
    <source>
        <strain evidence="8">NIES-2863</strain>
    </source>
</reference>
<dbReference type="AlphaFoldDB" id="A0A150GUM1"/>
<evidence type="ECO:0000256" key="1">
    <source>
        <dbReference type="ARBA" id="ARBA00022723"/>
    </source>
</evidence>
<keyword evidence="3" id="KW-0862">Zinc</keyword>
<evidence type="ECO:0000256" key="3">
    <source>
        <dbReference type="ARBA" id="ARBA00022833"/>
    </source>
</evidence>
<name>A0A150GUM1_GONPE</name>
<accession>A0A150GUM1</accession>
<dbReference type="InterPro" id="IPR002893">
    <property type="entry name" value="Znf_MYND"/>
</dbReference>
<keyword evidence="1" id="KW-0479">Metal-binding</keyword>
<evidence type="ECO:0000256" key="5">
    <source>
        <dbReference type="SAM" id="MobiDB-lite"/>
    </source>
</evidence>
<organism evidence="7 8">
    <name type="scientific">Gonium pectorale</name>
    <name type="common">Green alga</name>
    <dbReference type="NCBI Taxonomy" id="33097"/>
    <lineage>
        <taxon>Eukaryota</taxon>
        <taxon>Viridiplantae</taxon>
        <taxon>Chlorophyta</taxon>
        <taxon>core chlorophytes</taxon>
        <taxon>Chlorophyceae</taxon>
        <taxon>CS clade</taxon>
        <taxon>Chlamydomonadales</taxon>
        <taxon>Volvocaceae</taxon>
        <taxon>Gonium</taxon>
    </lineage>
</organism>
<dbReference type="EMBL" id="LSYV01000008">
    <property type="protein sequence ID" value="KXZ53539.1"/>
    <property type="molecule type" value="Genomic_DNA"/>
</dbReference>
<evidence type="ECO:0000313" key="7">
    <source>
        <dbReference type="EMBL" id="KXZ53539.1"/>
    </source>
</evidence>
<dbReference type="Gene3D" id="6.10.140.2220">
    <property type="match status" value="1"/>
</dbReference>
<dbReference type="Proteomes" id="UP000075714">
    <property type="component" value="Unassembled WGS sequence"/>
</dbReference>
<protein>
    <recommendedName>
        <fullName evidence="6">MYND-type domain-containing protein</fullName>
    </recommendedName>
</protein>
<dbReference type="PROSITE" id="PS50865">
    <property type="entry name" value="ZF_MYND_2"/>
    <property type="match status" value="1"/>
</dbReference>
<dbReference type="OrthoDB" id="341421at2759"/>
<proteinExistence type="predicted"/>
<evidence type="ECO:0000313" key="8">
    <source>
        <dbReference type="Proteomes" id="UP000075714"/>
    </source>
</evidence>